<dbReference type="Proteomes" id="UP001299046">
    <property type="component" value="Unassembled WGS sequence"/>
</dbReference>
<reference evidence="3 4" key="1">
    <citation type="submission" date="2023-12" db="EMBL/GenBank/DDBJ databases">
        <title>Description of new species of Mycobacterium terrae complex isolated from sewage at the Sao Paulo Zoological Park Foundation in Brazil.</title>
        <authorList>
            <person name="Romagnoli C.L."/>
            <person name="Conceicao E.C."/>
            <person name="Machado E."/>
            <person name="Barreto L.B.P.F."/>
            <person name="Sharma A."/>
            <person name="Silva N.M."/>
            <person name="Marques L.E."/>
            <person name="Juliana M.A."/>
            <person name="Lourenco M.C.S."/>
            <person name="Digiampietri L.A."/>
            <person name="Suffys P.N."/>
            <person name="Viana-Niero C."/>
        </authorList>
    </citation>
    <scope>NUCLEOTIDE SEQUENCE [LARGE SCALE GENOMIC DNA]</scope>
    <source>
        <strain evidence="3 4">MYC123</strain>
    </source>
</reference>
<sequence>MSPFPAALKRPIESFSRPWLGVVSIIVIATVLLATVVYSGLGVGRTRYQGEFAQAAQIRSGAVVTIAGVKVGTVERVKLAGDHVVVGFNVERGIPLGADTRAAIKLTTILGSRYLELSPAGTGALTNRRITLAHTEVPYDLQRTLAGATRTLGPVDADRFVDSLNTLNANLGGVAQELPQSLKNLQAMADIIADRRDQLGTLLTNTETLTTMLRTQRANLGALVLQGRDVLREIATRRAAVQQLFASATLLIDRAHGILGDEAGVNQMIGDFGEFMKMTADHDALLRSFLQSTPVALRNFTNATGSGNAVDVFLPAGVFVDSWMCALSGRARQFNLVEYFKDCE</sequence>
<name>A0ABU5YGE0_9MYCO</name>
<keyword evidence="1" id="KW-1133">Transmembrane helix</keyword>
<dbReference type="InterPro" id="IPR003399">
    <property type="entry name" value="Mce/MlaD"/>
</dbReference>
<dbReference type="InterPro" id="IPR005693">
    <property type="entry name" value="Mce"/>
</dbReference>
<keyword evidence="1" id="KW-0472">Membrane</keyword>
<dbReference type="EMBL" id="JAYJJT010000003">
    <property type="protein sequence ID" value="MEB3048930.1"/>
    <property type="molecule type" value="Genomic_DNA"/>
</dbReference>
<dbReference type="InterPro" id="IPR052336">
    <property type="entry name" value="MlaD_Phospholipid_Transporter"/>
</dbReference>
<proteinExistence type="predicted"/>
<comment type="caution">
    <text evidence="3">The sequence shown here is derived from an EMBL/GenBank/DDBJ whole genome shotgun (WGS) entry which is preliminary data.</text>
</comment>
<feature type="domain" description="Mce/MlaD" evidence="2">
    <location>
        <begin position="46"/>
        <end position="119"/>
    </location>
</feature>
<evidence type="ECO:0000313" key="4">
    <source>
        <dbReference type="Proteomes" id="UP001299046"/>
    </source>
</evidence>
<evidence type="ECO:0000256" key="1">
    <source>
        <dbReference type="SAM" id="Phobius"/>
    </source>
</evidence>
<dbReference type="NCBIfam" id="TIGR00996">
    <property type="entry name" value="Mtu_fam_mce"/>
    <property type="match status" value="1"/>
</dbReference>
<protein>
    <submittedName>
        <fullName evidence="3">MlaD family protein</fullName>
    </submittedName>
</protein>
<organism evidence="3 4">
    <name type="scientific">[Mycobacterium] zoologicum</name>
    <dbReference type="NCBI Taxonomy" id="2872311"/>
    <lineage>
        <taxon>Bacteria</taxon>
        <taxon>Bacillati</taxon>
        <taxon>Actinomycetota</taxon>
        <taxon>Actinomycetes</taxon>
        <taxon>Mycobacteriales</taxon>
        <taxon>Mycobacteriaceae</taxon>
        <taxon>Mycolicibacter</taxon>
    </lineage>
</organism>
<evidence type="ECO:0000259" key="2">
    <source>
        <dbReference type="Pfam" id="PF02470"/>
    </source>
</evidence>
<dbReference type="RefSeq" id="WP_224861741.1">
    <property type="nucleotide sequence ID" value="NZ_JAYJJS010000004.1"/>
</dbReference>
<keyword evidence="4" id="KW-1185">Reference proteome</keyword>
<evidence type="ECO:0000313" key="3">
    <source>
        <dbReference type="EMBL" id="MEB3048930.1"/>
    </source>
</evidence>
<dbReference type="PANTHER" id="PTHR33371:SF18">
    <property type="entry name" value="MCE-FAMILY PROTEIN MCE3C"/>
    <property type="match status" value="1"/>
</dbReference>
<feature type="transmembrane region" description="Helical" evidence="1">
    <location>
        <begin position="20"/>
        <end position="41"/>
    </location>
</feature>
<dbReference type="Pfam" id="PF02470">
    <property type="entry name" value="MlaD"/>
    <property type="match status" value="1"/>
</dbReference>
<gene>
    <name evidence="3" type="ORF">KV112_04100</name>
</gene>
<accession>A0ABU5YGE0</accession>
<dbReference type="PANTHER" id="PTHR33371">
    <property type="entry name" value="INTERMEMBRANE PHOSPHOLIPID TRANSPORT SYSTEM BINDING PROTEIN MLAD-RELATED"/>
    <property type="match status" value="1"/>
</dbReference>
<keyword evidence="1" id="KW-0812">Transmembrane</keyword>